<reference evidence="3" key="1">
    <citation type="submission" date="2022-06" db="EMBL/GenBank/DDBJ databases">
        <authorList>
            <consortium name="SYNGENTA / RWTH Aachen University"/>
        </authorList>
    </citation>
    <scope>NUCLEOTIDE SEQUENCE</scope>
</reference>
<name>A0AAV0BI67_PHAPC</name>
<protein>
    <submittedName>
        <fullName evidence="3">Uncharacterized protein</fullName>
    </submittedName>
</protein>
<accession>A0AAV0BI67</accession>
<organism evidence="3 4">
    <name type="scientific">Phakopsora pachyrhizi</name>
    <name type="common">Asian soybean rust disease fungus</name>
    <dbReference type="NCBI Taxonomy" id="170000"/>
    <lineage>
        <taxon>Eukaryota</taxon>
        <taxon>Fungi</taxon>
        <taxon>Dikarya</taxon>
        <taxon>Basidiomycota</taxon>
        <taxon>Pucciniomycotina</taxon>
        <taxon>Pucciniomycetes</taxon>
        <taxon>Pucciniales</taxon>
        <taxon>Phakopsoraceae</taxon>
        <taxon>Phakopsora</taxon>
    </lineage>
</organism>
<sequence length="539" mass="61493">MGDNGSQPPPGYSPIDSTIEPNLIHLTNDQQSGPSSSNFQSGRLDSSEGVSNRRRSKDGFYHDEEDLIGLNDNDHREDLDVTPEVDRMQTPPPEFSLYRAKFTTDSIGNITSHDEHLNSDGEALCRFVLLHLSTPPELFVRLTGNHEETTTEMITETVNDRVNYRYQTRKQTVTDFSFSISLSHFDGNGTDCSSSTMNQPRGLVKRLYVVGDSEFVGRGGHWLEAQDWKTGKDLKFFSKGPNNNSKGISLVENESDNDDRRRLVNHRSKNNSFKNVRRRFRARKVLNQVNSRGYPPFVPPWIFPEGKFTVTPDRPPDELLGPDWNQRTQNLYDSIVDQGHYIHIPMSREETREIETELRSWCDEYCKSRSSLKEFRVKKLVFGWDLEALERELLNFLSTIPNLRSTNFSVNFQTTSSSITIRPINKISKVFSLSGFYKFLLTIALIYPILWLVRYLILGVEYNVIRAAYPLIYWDSYPQVEQASSSTRSANGGDGQPSGSDVSGGQHFRVLRGMTERVWFDQNRARITVACQSGKIGSL</sequence>
<dbReference type="PANTHER" id="PTHR37848:SF1">
    <property type="entry name" value="SUN DOMAIN-CONTAINING PROTEIN"/>
    <property type="match status" value="1"/>
</dbReference>
<keyword evidence="4" id="KW-1185">Reference proteome</keyword>
<dbReference type="AlphaFoldDB" id="A0AAV0BI67"/>
<proteinExistence type="predicted"/>
<evidence type="ECO:0000313" key="3">
    <source>
        <dbReference type="EMBL" id="CAH7686136.1"/>
    </source>
</evidence>
<dbReference type="Proteomes" id="UP001153365">
    <property type="component" value="Unassembled WGS sequence"/>
</dbReference>
<keyword evidence="2" id="KW-1133">Transmembrane helix</keyword>
<comment type="caution">
    <text evidence="3">The sequence shown here is derived from an EMBL/GenBank/DDBJ whole genome shotgun (WGS) entry which is preliminary data.</text>
</comment>
<feature type="transmembrane region" description="Helical" evidence="2">
    <location>
        <begin position="436"/>
        <end position="457"/>
    </location>
</feature>
<evidence type="ECO:0000256" key="1">
    <source>
        <dbReference type="SAM" id="MobiDB-lite"/>
    </source>
</evidence>
<keyword evidence="2" id="KW-0812">Transmembrane</keyword>
<evidence type="ECO:0000313" key="4">
    <source>
        <dbReference type="Proteomes" id="UP001153365"/>
    </source>
</evidence>
<feature type="region of interest" description="Disordered" evidence="1">
    <location>
        <begin position="484"/>
        <end position="504"/>
    </location>
</feature>
<feature type="compositionally biased region" description="Polar residues" evidence="1">
    <location>
        <begin position="15"/>
        <end position="50"/>
    </location>
</feature>
<evidence type="ECO:0000256" key="2">
    <source>
        <dbReference type="SAM" id="Phobius"/>
    </source>
</evidence>
<dbReference type="PANTHER" id="PTHR37848">
    <property type="entry name" value="EXPRESSED PROTEIN"/>
    <property type="match status" value="1"/>
</dbReference>
<keyword evidence="2" id="KW-0472">Membrane</keyword>
<feature type="region of interest" description="Disordered" evidence="1">
    <location>
        <begin position="1"/>
        <end position="77"/>
    </location>
</feature>
<gene>
    <name evidence="3" type="ORF">PPACK8108_LOCUS20748</name>
</gene>
<dbReference type="EMBL" id="CALTRL010005774">
    <property type="protein sequence ID" value="CAH7686136.1"/>
    <property type="molecule type" value="Genomic_DNA"/>
</dbReference>